<feature type="compositionally biased region" description="Polar residues" evidence="1">
    <location>
        <begin position="23"/>
        <end position="61"/>
    </location>
</feature>
<evidence type="ECO:0000313" key="3">
    <source>
        <dbReference type="Proteomes" id="UP001229421"/>
    </source>
</evidence>
<dbReference type="EMBL" id="JAUHHV010000007">
    <property type="protein sequence ID" value="KAK1419232.1"/>
    <property type="molecule type" value="Genomic_DNA"/>
</dbReference>
<comment type="caution">
    <text evidence="2">The sequence shown here is derived from an EMBL/GenBank/DDBJ whole genome shotgun (WGS) entry which is preliminary data.</text>
</comment>
<organism evidence="2 3">
    <name type="scientific">Tagetes erecta</name>
    <name type="common">African marigold</name>
    <dbReference type="NCBI Taxonomy" id="13708"/>
    <lineage>
        <taxon>Eukaryota</taxon>
        <taxon>Viridiplantae</taxon>
        <taxon>Streptophyta</taxon>
        <taxon>Embryophyta</taxon>
        <taxon>Tracheophyta</taxon>
        <taxon>Spermatophyta</taxon>
        <taxon>Magnoliopsida</taxon>
        <taxon>eudicotyledons</taxon>
        <taxon>Gunneridae</taxon>
        <taxon>Pentapetalae</taxon>
        <taxon>asterids</taxon>
        <taxon>campanulids</taxon>
        <taxon>Asterales</taxon>
        <taxon>Asteraceae</taxon>
        <taxon>Asteroideae</taxon>
        <taxon>Heliantheae alliance</taxon>
        <taxon>Tageteae</taxon>
        <taxon>Tagetes</taxon>
    </lineage>
</organism>
<feature type="region of interest" description="Disordered" evidence="1">
    <location>
        <begin position="1"/>
        <end position="90"/>
    </location>
</feature>
<gene>
    <name evidence="2" type="ORF">QVD17_28395</name>
</gene>
<dbReference type="SMART" id="SM00028">
    <property type="entry name" value="TPR"/>
    <property type="match status" value="3"/>
</dbReference>
<dbReference type="Proteomes" id="UP001229421">
    <property type="component" value="Unassembled WGS sequence"/>
</dbReference>
<proteinExistence type="predicted"/>
<dbReference type="SUPFAM" id="SSF48452">
    <property type="entry name" value="TPR-like"/>
    <property type="match status" value="1"/>
</dbReference>
<accession>A0AAD8KEZ2</accession>
<dbReference type="AlphaFoldDB" id="A0AAD8KEZ2"/>
<dbReference type="PANTHER" id="PTHR47697">
    <property type="entry name" value="OS03G0340700 PROTEIN"/>
    <property type="match status" value="1"/>
</dbReference>
<feature type="region of interest" description="Disordered" evidence="1">
    <location>
        <begin position="372"/>
        <end position="407"/>
    </location>
</feature>
<feature type="compositionally biased region" description="Low complexity" evidence="1">
    <location>
        <begin position="1"/>
        <end position="16"/>
    </location>
</feature>
<evidence type="ECO:0000313" key="2">
    <source>
        <dbReference type="EMBL" id="KAK1419232.1"/>
    </source>
</evidence>
<feature type="region of interest" description="Disordered" evidence="1">
    <location>
        <begin position="190"/>
        <end position="209"/>
    </location>
</feature>
<dbReference type="Gene3D" id="1.25.40.10">
    <property type="entry name" value="Tetratricopeptide repeat domain"/>
    <property type="match status" value="1"/>
</dbReference>
<keyword evidence="3" id="KW-1185">Reference proteome</keyword>
<reference evidence="2" key="1">
    <citation type="journal article" date="2023" name="bioRxiv">
        <title>Improved chromosome-level genome assembly for marigold (Tagetes erecta).</title>
        <authorList>
            <person name="Jiang F."/>
            <person name="Yuan L."/>
            <person name="Wang S."/>
            <person name="Wang H."/>
            <person name="Xu D."/>
            <person name="Wang A."/>
            <person name="Fan W."/>
        </authorList>
    </citation>
    <scope>NUCLEOTIDE SEQUENCE</scope>
    <source>
        <strain evidence="2">WSJ</strain>
        <tissue evidence="2">Leaf</tissue>
    </source>
</reference>
<dbReference type="InterPro" id="IPR011990">
    <property type="entry name" value="TPR-like_helical_dom_sf"/>
</dbReference>
<sequence>MSSNYGRSSQSGSFSSFDFDLGINSNRSTPLNAQKNNNTYTQPKPNPNTTTAPSWQPNKPSWTHVPAAGTPSSTSLGGGSLNGPTSMVGDITGRSWASSAAPQRVSSGSSIGMVNKNPNLFSDLLGSGLGVGKGNSSNVPLKNVGSVASQATSRSAYSMGSMADSLPKSGGNVNSGGSWGSSQGFGSYNTSGYGNKNQNGGGPSMKSSTVSGIGGGIGIGTGIGMNSNKDPFGSLVDFSSKPAAGMKAGSKTAPTKAGDDAFGTFQNAPKPSFTGSGIGSQSKLDDFGFVGMQSQPTVQSSGSDFFQSNTSSMNSQPKMDDFGFGGMQSQPPVQSSGGNDFDVLFYSSSASAGNASKSSDVNQQFAGAEDWGFESEIGGGGGDVGGTTELEGLPPPPAGVTSSSAKNKGMDNYKAGQYPDAIKWLSWAIILLEKAGDDAGTTEVLSSRASCYKEVGEYKKAVADCSKVLEQDGKNVAVLVQRALLYESMEKYKLGAEDLRTVMNIDPGNRVARSTIHRLTKLAG</sequence>
<evidence type="ECO:0000256" key="1">
    <source>
        <dbReference type="SAM" id="MobiDB-lite"/>
    </source>
</evidence>
<dbReference type="PANTHER" id="PTHR47697:SF1">
    <property type="entry name" value="OS03G0340700 PROTEIN"/>
    <property type="match status" value="1"/>
</dbReference>
<dbReference type="InterPro" id="IPR019734">
    <property type="entry name" value="TPR_rpt"/>
</dbReference>
<name>A0AAD8KEZ2_TARER</name>
<protein>
    <submittedName>
        <fullName evidence="2">Uncharacterized protein</fullName>
    </submittedName>
</protein>